<dbReference type="Proteomes" id="UP000193040">
    <property type="component" value="Unassembled WGS sequence"/>
</dbReference>
<dbReference type="Gene3D" id="3.40.50.720">
    <property type="entry name" value="NAD(P)-binding Rossmann-like Domain"/>
    <property type="match status" value="1"/>
</dbReference>
<evidence type="ECO:0000256" key="1">
    <source>
        <dbReference type="ARBA" id="ARBA00022598"/>
    </source>
</evidence>
<dbReference type="PIRSF" id="PIRSF001553">
    <property type="entry name" value="SucCS_alpha"/>
    <property type="match status" value="1"/>
</dbReference>
<feature type="active site" description="Tele-phosphohistidine intermediate" evidence="3">
    <location>
        <position position="247"/>
    </location>
</feature>
<dbReference type="InterPro" id="IPR017440">
    <property type="entry name" value="Cit_synth/succinyl-CoA_lig_AS"/>
</dbReference>
<dbReference type="UniPathway" id="UPA00223">
    <property type="reaction ID" value="UER00999"/>
</dbReference>
<dbReference type="Gene3D" id="3.40.50.261">
    <property type="entry name" value="Succinyl-CoA synthetase domains"/>
    <property type="match status" value="1"/>
</dbReference>
<comment type="caution">
    <text evidence="5">The sequence shown here is derived from an EMBL/GenBank/DDBJ whole genome shotgun (WGS) entry which is preliminary data.</text>
</comment>
<sequence>MLIRREETVVVQGITGKQGSYWTERMVECGTKVVAGASPGRGGRTVNSLPVYDSVVQAATQHPLDASVLFVPPMQAKAAALDAIEAGVRKLVLLTEHVPAQDVMEILARAAAAGTTVLGPNTAGLVVPGETSVGIMPGFAHNIFRPGPIGVISRSGSLGTLVSMELITAGFGQSAFIGIGGDPILGTTTLDAVRLLDADERTSAVVVVGEIGGAMEEEAAEYIAGMTKPVVAFIAGRTAPPGQRMGHAGAIVTGARGSGESKVRVLTEAGAVVVEVPSAIGDALRSLGVDATATPAEPVRSGSA</sequence>
<dbReference type="GO" id="GO:0004775">
    <property type="term" value="F:succinate-CoA ligase (ADP-forming) activity"/>
    <property type="evidence" value="ECO:0007669"/>
    <property type="project" value="TreeGrafter"/>
</dbReference>
<evidence type="ECO:0000313" key="6">
    <source>
        <dbReference type="Proteomes" id="UP000193040"/>
    </source>
</evidence>
<protein>
    <submittedName>
        <fullName evidence="5">Succinyl-CoA synthetase subunit alpha</fullName>
    </submittedName>
</protein>
<dbReference type="GO" id="GO:0009361">
    <property type="term" value="C:succinate-CoA ligase complex (ADP-forming)"/>
    <property type="evidence" value="ECO:0007669"/>
    <property type="project" value="TreeGrafter"/>
</dbReference>
<dbReference type="GO" id="GO:0000166">
    <property type="term" value="F:nucleotide binding"/>
    <property type="evidence" value="ECO:0007669"/>
    <property type="project" value="UniProtKB-KW"/>
</dbReference>
<dbReference type="SMART" id="SM00881">
    <property type="entry name" value="CoA_binding"/>
    <property type="match status" value="1"/>
</dbReference>
<dbReference type="RefSeq" id="WP_084952907.1">
    <property type="nucleotide sequence ID" value="NZ_MZZM01000028.1"/>
</dbReference>
<dbReference type="InterPro" id="IPR005810">
    <property type="entry name" value="CoA_lig_alpha"/>
</dbReference>
<evidence type="ECO:0000256" key="2">
    <source>
        <dbReference type="ARBA" id="ARBA00022741"/>
    </source>
</evidence>
<dbReference type="AlphaFoldDB" id="A0A1X0XSR2"/>
<dbReference type="InterPro" id="IPR016102">
    <property type="entry name" value="Succinyl-CoA_synth-like"/>
</dbReference>
<feature type="domain" description="CoA-binding" evidence="4">
    <location>
        <begin position="2"/>
        <end position="98"/>
    </location>
</feature>
<dbReference type="STRING" id="1784.VC42_22090"/>
<dbReference type="SUPFAM" id="SSF51735">
    <property type="entry name" value="NAD(P)-binding Rossmann-fold domains"/>
    <property type="match status" value="1"/>
</dbReference>
<dbReference type="GO" id="GO:0006099">
    <property type="term" value="P:tricarboxylic acid cycle"/>
    <property type="evidence" value="ECO:0007669"/>
    <property type="project" value="UniProtKB-UniPathway"/>
</dbReference>
<gene>
    <name evidence="5" type="ORF">B5M45_23975</name>
</gene>
<dbReference type="PROSITE" id="PS00399">
    <property type="entry name" value="SUCCINYL_COA_LIG_2"/>
    <property type="match status" value="1"/>
</dbReference>
<keyword evidence="6" id="KW-1185">Reference proteome</keyword>
<keyword evidence="2" id="KW-0547">Nucleotide-binding</keyword>
<dbReference type="InterPro" id="IPR003781">
    <property type="entry name" value="CoA-bd"/>
</dbReference>
<keyword evidence="1" id="KW-0436">Ligase</keyword>
<accession>A0A1X0XSR2</accession>
<dbReference type="PRINTS" id="PR01798">
    <property type="entry name" value="SCOASYNTHASE"/>
</dbReference>
<dbReference type="GO" id="GO:0004776">
    <property type="term" value="F:succinate-CoA ligase (GDP-forming) activity"/>
    <property type="evidence" value="ECO:0007669"/>
    <property type="project" value="TreeGrafter"/>
</dbReference>
<name>A0A1X0XSR2_MYCSI</name>
<organism evidence="5 6">
    <name type="scientific">Mycobacterium simiae</name>
    <name type="common">Mycobacterium habana</name>
    <dbReference type="NCBI Taxonomy" id="1784"/>
    <lineage>
        <taxon>Bacteria</taxon>
        <taxon>Bacillati</taxon>
        <taxon>Actinomycetota</taxon>
        <taxon>Actinomycetes</taxon>
        <taxon>Mycobacteriales</taxon>
        <taxon>Mycobacteriaceae</taxon>
        <taxon>Mycobacterium</taxon>
        <taxon>Mycobacterium simiae complex</taxon>
    </lineage>
</organism>
<dbReference type="InterPro" id="IPR036291">
    <property type="entry name" value="NAD(P)-bd_dom_sf"/>
</dbReference>
<dbReference type="SUPFAM" id="SSF52210">
    <property type="entry name" value="Succinyl-CoA synthetase domains"/>
    <property type="match status" value="1"/>
</dbReference>
<dbReference type="InterPro" id="IPR005811">
    <property type="entry name" value="SUCC_ACL_C"/>
</dbReference>
<dbReference type="Pfam" id="PF00549">
    <property type="entry name" value="Ligase_CoA"/>
    <property type="match status" value="1"/>
</dbReference>
<evidence type="ECO:0000256" key="3">
    <source>
        <dbReference type="PIRSR" id="PIRSR001553-1"/>
    </source>
</evidence>
<evidence type="ECO:0000259" key="4">
    <source>
        <dbReference type="SMART" id="SM00881"/>
    </source>
</evidence>
<dbReference type="EMBL" id="MZZM01000028">
    <property type="protein sequence ID" value="ORJ55951.1"/>
    <property type="molecule type" value="Genomic_DNA"/>
</dbReference>
<proteinExistence type="predicted"/>
<evidence type="ECO:0000313" key="5">
    <source>
        <dbReference type="EMBL" id="ORJ55951.1"/>
    </source>
</evidence>
<dbReference type="PANTHER" id="PTHR11117">
    <property type="entry name" value="SUCCINYL-COA LIGASE SUBUNIT ALPHA"/>
    <property type="match status" value="1"/>
</dbReference>
<dbReference type="PANTHER" id="PTHR11117:SF2">
    <property type="entry name" value="SUCCINATE--COA LIGASE [ADP_GDP-FORMING] SUBUNIT ALPHA, MITOCHONDRIAL"/>
    <property type="match status" value="1"/>
</dbReference>
<dbReference type="Pfam" id="PF02629">
    <property type="entry name" value="CoA_binding"/>
    <property type="match status" value="1"/>
</dbReference>
<reference evidence="5 6" key="1">
    <citation type="submission" date="2017-03" db="EMBL/GenBank/DDBJ databases">
        <title>Genomic insights into Mycobacterium simiae human colonization.</title>
        <authorList>
            <person name="Steffani J.L."/>
            <person name="Brunck M.E."/>
            <person name="Cruz E."/>
            <person name="Montiel R."/>
            <person name="Barona F."/>
        </authorList>
    </citation>
    <scope>NUCLEOTIDE SEQUENCE [LARGE SCALE GENOMIC DNA]</scope>
    <source>
        <strain evidence="5 6">MsiGto</strain>
    </source>
</reference>